<sequence>MEFIDKVRPAERLTFTERVEEYTQKLQEEHQANNNHISFEKSIVLEDQQAQQILDSLRIAFQKGRVNEKTLDLIMGLHVGLVTTLAQRYLNSIEKEILEKLFQDNLRFLYCYLMNTADESWASHSEEVLRMLYVRRQYKNEGGFRIFEENVKEQMRILYPAIKKQPKVKLLSIEERRAQGKQIMEMIKNTNCIPQKEGEKYHVISLDWFKAWQQYTFCDENAPKFEDELVESSQKLDETEIDQLQADLSDIKLALVNEQQNEELVIDNENIDDQNKDNVLTY</sequence>
<dbReference type="EMBL" id="CCKQ01003518">
    <property type="protein sequence ID" value="CDW74639.1"/>
    <property type="molecule type" value="Genomic_DNA"/>
</dbReference>
<keyword evidence="1" id="KW-0175">Coiled coil</keyword>
<dbReference type="InterPro" id="IPR035927">
    <property type="entry name" value="DUSP-like_sf"/>
</dbReference>
<dbReference type="SUPFAM" id="SSF143791">
    <property type="entry name" value="DUSP-like"/>
    <property type="match status" value="1"/>
</dbReference>
<keyword evidence="4" id="KW-1185">Reference proteome</keyword>
<dbReference type="InParanoid" id="A0A078A1I0"/>
<dbReference type="PROSITE" id="PS51283">
    <property type="entry name" value="DUSP"/>
    <property type="match status" value="1"/>
</dbReference>
<protein>
    <submittedName>
        <fullName evidence="3">Ubiquitin carboxyl-terminal hydrolase</fullName>
    </submittedName>
</protein>
<dbReference type="AlphaFoldDB" id="A0A078A1I0"/>
<accession>A0A078A1I0</accession>
<feature type="coiled-coil region" evidence="1">
    <location>
        <begin position="241"/>
        <end position="277"/>
    </location>
</feature>
<evidence type="ECO:0000256" key="1">
    <source>
        <dbReference type="SAM" id="Coils"/>
    </source>
</evidence>
<gene>
    <name evidence="3" type="primary">Contig19652.g20840</name>
    <name evidence="3" type="ORF">STYLEM_3621</name>
</gene>
<evidence type="ECO:0000259" key="2">
    <source>
        <dbReference type="PROSITE" id="PS51283"/>
    </source>
</evidence>
<proteinExistence type="predicted"/>
<organism evidence="3 4">
    <name type="scientific">Stylonychia lemnae</name>
    <name type="common">Ciliate</name>
    <dbReference type="NCBI Taxonomy" id="5949"/>
    <lineage>
        <taxon>Eukaryota</taxon>
        <taxon>Sar</taxon>
        <taxon>Alveolata</taxon>
        <taxon>Ciliophora</taxon>
        <taxon>Intramacronucleata</taxon>
        <taxon>Spirotrichea</taxon>
        <taxon>Stichotrichia</taxon>
        <taxon>Sporadotrichida</taxon>
        <taxon>Oxytrichidae</taxon>
        <taxon>Stylonychinae</taxon>
        <taxon>Stylonychia</taxon>
    </lineage>
</organism>
<dbReference type="Proteomes" id="UP000039865">
    <property type="component" value="Unassembled WGS sequence"/>
</dbReference>
<keyword evidence="3" id="KW-0378">Hydrolase</keyword>
<dbReference type="Gene3D" id="3.30.2230.10">
    <property type="entry name" value="DUSP-like"/>
    <property type="match status" value="1"/>
</dbReference>
<dbReference type="InterPro" id="IPR006615">
    <property type="entry name" value="Pept_C19_DUSP"/>
</dbReference>
<feature type="domain" description="DUSP" evidence="2">
    <location>
        <begin position="175"/>
        <end position="282"/>
    </location>
</feature>
<dbReference type="GO" id="GO:0004843">
    <property type="term" value="F:cysteine-type deubiquitinase activity"/>
    <property type="evidence" value="ECO:0007669"/>
    <property type="project" value="InterPro"/>
</dbReference>
<reference evidence="3 4" key="1">
    <citation type="submission" date="2014-06" db="EMBL/GenBank/DDBJ databases">
        <authorList>
            <person name="Swart Estienne"/>
        </authorList>
    </citation>
    <scope>NUCLEOTIDE SEQUENCE [LARGE SCALE GENOMIC DNA]</scope>
    <source>
        <strain evidence="3 4">130c</strain>
    </source>
</reference>
<evidence type="ECO:0000313" key="3">
    <source>
        <dbReference type="EMBL" id="CDW74639.1"/>
    </source>
</evidence>
<evidence type="ECO:0000313" key="4">
    <source>
        <dbReference type="Proteomes" id="UP000039865"/>
    </source>
</evidence>
<name>A0A078A1I0_STYLE</name>